<name>A0A9N9RM09_9DIPT</name>
<organism evidence="1 2">
    <name type="scientific">Chironomus riparius</name>
    <dbReference type="NCBI Taxonomy" id="315576"/>
    <lineage>
        <taxon>Eukaryota</taxon>
        <taxon>Metazoa</taxon>
        <taxon>Ecdysozoa</taxon>
        <taxon>Arthropoda</taxon>
        <taxon>Hexapoda</taxon>
        <taxon>Insecta</taxon>
        <taxon>Pterygota</taxon>
        <taxon>Neoptera</taxon>
        <taxon>Endopterygota</taxon>
        <taxon>Diptera</taxon>
        <taxon>Nematocera</taxon>
        <taxon>Chironomoidea</taxon>
        <taxon>Chironomidae</taxon>
        <taxon>Chironominae</taxon>
        <taxon>Chironomus</taxon>
    </lineage>
</organism>
<dbReference type="Proteomes" id="UP001153620">
    <property type="component" value="Chromosome 1"/>
</dbReference>
<evidence type="ECO:0000313" key="1">
    <source>
        <dbReference type="EMBL" id="CAG9799180.1"/>
    </source>
</evidence>
<keyword evidence="2" id="KW-1185">Reference proteome</keyword>
<sequence>MYLDLKTSRAVYNSSCICTWTYQLHVRFLCRGAICIWTYKPLLTLIFWI</sequence>
<dbReference type="AlphaFoldDB" id="A0A9N9RM09"/>
<dbReference type="EMBL" id="OU895877">
    <property type="protein sequence ID" value="CAG9799180.1"/>
    <property type="molecule type" value="Genomic_DNA"/>
</dbReference>
<gene>
    <name evidence="1" type="ORF">CHIRRI_LOCUS2152</name>
</gene>
<reference evidence="1" key="2">
    <citation type="submission" date="2022-10" db="EMBL/GenBank/DDBJ databases">
        <authorList>
            <consortium name="ENA_rothamsted_submissions"/>
            <consortium name="culmorum"/>
            <person name="King R."/>
        </authorList>
    </citation>
    <scope>NUCLEOTIDE SEQUENCE</scope>
</reference>
<accession>A0A9N9RM09</accession>
<proteinExistence type="predicted"/>
<protein>
    <submittedName>
        <fullName evidence="1">Uncharacterized protein</fullName>
    </submittedName>
</protein>
<reference evidence="1" key="1">
    <citation type="submission" date="2022-01" db="EMBL/GenBank/DDBJ databases">
        <authorList>
            <person name="King R."/>
        </authorList>
    </citation>
    <scope>NUCLEOTIDE SEQUENCE</scope>
</reference>
<evidence type="ECO:0000313" key="2">
    <source>
        <dbReference type="Proteomes" id="UP001153620"/>
    </source>
</evidence>